<protein>
    <recommendedName>
        <fullName evidence="6">TRIM8/14/16/25/29/45/65 coiled-coil region domain-containing protein</fullName>
    </recommendedName>
</protein>
<feature type="transmembrane region" description="Helical" evidence="5">
    <location>
        <begin position="242"/>
        <end position="259"/>
    </location>
</feature>
<evidence type="ECO:0000256" key="2">
    <source>
        <dbReference type="ARBA" id="ARBA00022771"/>
    </source>
</evidence>
<dbReference type="InterPro" id="IPR051051">
    <property type="entry name" value="E3_ubiq-ligase_TRIM/RNF"/>
</dbReference>
<dbReference type="InterPro" id="IPR058030">
    <property type="entry name" value="TRIM8/14/16/25/29/45/65_CC"/>
</dbReference>
<keyword evidence="5" id="KW-0812">Transmembrane</keyword>
<evidence type="ECO:0000313" key="8">
    <source>
        <dbReference type="Proteomes" id="UP001558613"/>
    </source>
</evidence>
<dbReference type="Proteomes" id="UP001558613">
    <property type="component" value="Unassembled WGS sequence"/>
</dbReference>
<evidence type="ECO:0000256" key="3">
    <source>
        <dbReference type="ARBA" id="ARBA00022833"/>
    </source>
</evidence>
<reference evidence="7 8" key="1">
    <citation type="submission" date="2023-09" db="EMBL/GenBank/DDBJ databases">
        <authorList>
            <person name="Wang M."/>
        </authorList>
    </citation>
    <scope>NUCLEOTIDE SEQUENCE [LARGE SCALE GENOMIC DNA]</scope>
    <source>
        <strain evidence="7">GT-2023</strain>
        <tissue evidence="7">Liver</tissue>
    </source>
</reference>
<evidence type="ECO:0000313" key="7">
    <source>
        <dbReference type="EMBL" id="KAL1262283.1"/>
    </source>
</evidence>
<evidence type="ECO:0000256" key="4">
    <source>
        <dbReference type="SAM" id="Coils"/>
    </source>
</evidence>
<organism evidence="7 8">
    <name type="scientific">Cirrhinus molitorella</name>
    <name type="common">mud carp</name>
    <dbReference type="NCBI Taxonomy" id="172907"/>
    <lineage>
        <taxon>Eukaryota</taxon>
        <taxon>Metazoa</taxon>
        <taxon>Chordata</taxon>
        <taxon>Craniata</taxon>
        <taxon>Vertebrata</taxon>
        <taxon>Euteleostomi</taxon>
        <taxon>Actinopterygii</taxon>
        <taxon>Neopterygii</taxon>
        <taxon>Teleostei</taxon>
        <taxon>Ostariophysi</taxon>
        <taxon>Cypriniformes</taxon>
        <taxon>Cyprinidae</taxon>
        <taxon>Labeoninae</taxon>
        <taxon>Labeonini</taxon>
        <taxon>Cirrhinus</taxon>
    </lineage>
</organism>
<sequence length="269" mass="31321">MDAQVESAIKLCITCQFHYKTAVVHTLHHSSLYRFPMVYGRNFSKGGDFDMAPADFSFTVTLVDYFSKWPETTFMPQVTYLVVIQFLSTVFSCEGDPQELITALKSCHKQLKETQKTLQQRIQQREKDVQQLREAVESHKEKAAVSRAEGRLERLEQEINDLRRRDAELEQLSHTQDHIQFLQSFQSLSAPPESTDINDDPFISFFSLDGLTESVQQLRDKLEKFIVPRTRNDFLKSMTHRFINLWIFLHLLVIVFSNSSRITQPLLLD</sequence>
<keyword evidence="1" id="KW-0479">Metal-binding</keyword>
<comment type="caution">
    <text evidence="7">The sequence shown here is derived from an EMBL/GenBank/DDBJ whole genome shotgun (WGS) entry which is preliminary data.</text>
</comment>
<name>A0ABR3MB32_9TELE</name>
<evidence type="ECO:0000256" key="1">
    <source>
        <dbReference type="ARBA" id="ARBA00022723"/>
    </source>
</evidence>
<gene>
    <name evidence="7" type="ORF">QQF64_007548</name>
</gene>
<dbReference type="InterPro" id="IPR027417">
    <property type="entry name" value="P-loop_NTPase"/>
</dbReference>
<keyword evidence="3" id="KW-0862">Zinc</keyword>
<dbReference type="Pfam" id="PF25600">
    <property type="entry name" value="TRIM_CC"/>
    <property type="match status" value="1"/>
</dbReference>
<proteinExistence type="predicted"/>
<keyword evidence="5" id="KW-1133">Transmembrane helix</keyword>
<dbReference type="EMBL" id="JAYMGO010000014">
    <property type="protein sequence ID" value="KAL1262283.1"/>
    <property type="molecule type" value="Genomic_DNA"/>
</dbReference>
<accession>A0ABR3MB32</accession>
<keyword evidence="5" id="KW-0472">Membrane</keyword>
<feature type="coiled-coil region" evidence="4">
    <location>
        <begin position="108"/>
        <end position="172"/>
    </location>
</feature>
<feature type="domain" description="TRIM8/14/16/25/29/45/65 coiled-coil region" evidence="6">
    <location>
        <begin position="105"/>
        <end position="225"/>
    </location>
</feature>
<keyword evidence="4" id="KW-0175">Coiled coil</keyword>
<dbReference type="PANTHER" id="PTHR25465:SF5">
    <property type="entry name" value="E3 UBIQUITIN_ISG15 LIGASE TRIM25-RELATED"/>
    <property type="match status" value="1"/>
</dbReference>
<evidence type="ECO:0000256" key="5">
    <source>
        <dbReference type="SAM" id="Phobius"/>
    </source>
</evidence>
<keyword evidence="8" id="KW-1185">Reference proteome</keyword>
<dbReference type="PANTHER" id="PTHR25465">
    <property type="entry name" value="B-BOX DOMAIN CONTAINING"/>
    <property type="match status" value="1"/>
</dbReference>
<dbReference type="Gene3D" id="3.40.50.300">
    <property type="entry name" value="P-loop containing nucleotide triphosphate hydrolases"/>
    <property type="match status" value="1"/>
</dbReference>
<keyword evidence="2" id="KW-0863">Zinc-finger</keyword>
<evidence type="ECO:0000259" key="6">
    <source>
        <dbReference type="Pfam" id="PF25600"/>
    </source>
</evidence>